<keyword evidence="2" id="KW-1185">Reference proteome</keyword>
<evidence type="ECO:0000313" key="2">
    <source>
        <dbReference type="Proteomes" id="UP001370100"/>
    </source>
</evidence>
<dbReference type="Proteomes" id="UP001370100">
    <property type="component" value="Unassembled WGS sequence"/>
</dbReference>
<protein>
    <submittedName>
        <fullName evidence="1">Uncharacterized protein</fullName>
    </submittedName>
</protein>
<accession>A0ABU8N5Q1</accession>
<organism evidence="1 2">
    <name type="scientific">Actinomycetospora aeridis</name>
    <dbReference type="NCBI Taxonomy" id="3129231"/>
    <lineage>
        <taxon>Bacteria</taxon>
        <taxon>Bacillati</taxon>
        <taxon>Actinomycetota</taxon>
        <taxon>Actinomycetes</taxon>
        <taxon>Pseudonocardiales</taxon>
        <taxon>Pseudonocardiaceae</taxon>
        <taxon>Actinomycetospora</taxon>
    </lineage>
</organism>
<reference evidence="1 2" key="1">
    <citation type="submission" date="2024-03" db="EMBL/GenBank/DDBJ databases">
        <title>Actinomycetospora sp. OC33-EN06, a novel actinomycete isolated from wild orchid (Aerides multiflora).</title>
        <authorList>
            <person name="Suriyachadkun C."/>
        </authorList>
    </citation>
    <scope>NUCLEOTIDE SEQUENCE [LARGE SCALE GENOMIC DNA]</scope>
    <source>
        <strain evidence="1 2">OC33-EN06</strain>
    </source>
</reference>
<gene>
    <name evidence="1" type="ORF">WCD41_11040</name>
</gene>
<sequence length="156" mass="17219">MSTFEDLFVDPGYADVELAARDLGHALGFDVSYGRSKGVFVGTQQLSPTTGHIGGEIAINDYQSVGAAAPEDFSIYDDLPIMWSLWTGDICDGDLREAEQRRRARIVFDLVVERLGWSAVLVHDFEELIATYDPERGVREFPPGTPSNGTGRHLWG</sequence>
<dbReference type="RefSeq" id="WP_337713479.1">
    <property type="nucleotide sequence ID" value="NZ_JBBEGL010000003.1"/>
</dbReference>
<dbReference type="EMBL" id="JBBEGL010000003">
    <property type="protein sequence ID" value="MEJ2886981.1"/>
    <property type="molecule type" value="Genomic_DNA"/>
</dbReference>
<comment type="caution">
    <text evidence="1">The sequence shown here is derived from an EMBL/GenBank/DDBJ whole genome shotgun (WGS) entry which is preliminary data.</text>
</comment>
<evidence type="ECO:0000313" key="1">
    <source>
        <dbReference type="EMBL" id="MEJ2886981.1"/>
    </source>
</evidence>
<proteinExistence type="predicted"/>
<name>A0ABU8N5Q1_9PSEU</name>